<dbReference type="SUPFAM" id="SSF82866">
    <property type="entry name" value="Multidrug efflux transporter AcrB transmembrane domain"/>
    <property type="match status" value="1"/>
</dbReference>
<dbReference type="Gene3D" id="3.30.70.1320">
    <property type="entry name" value="Multidrug efflux transporter AcrB pore domain like"/>
    <property type="match status" value="1"/>
</dbReference>
<dbReference type="Gene3D" id="3.30.70.1430">
    <property type="entry name" value="Multidrug efflux transporter AcrB pore domain"/>
    <property type="match status" value="2"/>
</dbReference>
<feature type="transmembrane region" description="Helical" evidence="1">
    <location>
        <begin position="465"/>
        <end position="484"/>
    </location>
</feature>
<keyword evidence="1" id="KW-0472">Membrane</keyword>
<dbReference type="InterPro" id="IPR001036">
    <property type="entry name" value="Acrflvin-R"/>
</dbReference>
<dbReference type="AlphaFoldDB" id="A0AAU7CEU7"/>
<evidence type="ECO:0000256" key="1">
    <source>
        <dbReference type="SAM" id="Phobius"/>
    </source>
</evidence>
<dbReference type="SUPFAM" id="SSF82714">
    <property type="entry name" value="Multidrug efflux transporter AcrB TolC docking domain, DN and DC subdomains"/>
    <property type="match status" value="1"/>
</dbReference>
<sequence>MNGLIRSSLKNPIAVTVLSLAIVVLGTLSVYSIPIDILPVFRSPAVQTLVFYGGMPAASIEKNITARLERGVVQATGGRRLESRSIVGVSIVRDFFRSNVNPSGALTETNSLAGWEFPTMPPGTLPPVVLPYDPTGTTPVCLLALDSQTQGEAALFDTGRYEVRPQIMSQPGANAPLVYGGKVRAIMLYLDRVKLQARHLSPLDVLKSVDEYNVFLPTGSVKFGTTDYAIDSNSMFDMVQNMGQIPLRNEHGNAAYLADVATPKDANFIQTNIVRVNGKRQVYVPVFRQAGASTLQVVDTLRSSLETMKARLTRGGIDLKLVMDQSVYVRQSIESLAEEGVLGAVLCSLVILLFLGDWRMTIIAFMTIPIAVLAAMIGLNATGNTVNVMTLAGLALSIGPLVDSAIICLENTHRHLGMGASPEDAAYLGASEVAMPALVACICTLLVLAPLALMPGLGEFLYRPMAASVAFAMISAYLLSQTLVPSRSARWLRPHASHGHADEAGAGENGGRKAVLRNLFASAQARWEGVIEAGIRWYVRQLERVMKFRLATVFGSLVTLVAVLGLLGTQLRREFFPEVDAGAFEIYARAASGTRIEETEKKIARVEQFVRDKIGDDVQIIISELGVVADLSAAYTPNAGPMDGVVKVQLIEHRHHSAQEYVRMLRAGFANDHSFSDLEFAFDAGGMIRSAMNEASRRRSISGSPARIWPRHVKSRPWFSAR</sequence>
<gene>
    <name evidence="2" type="ORF">V5E97_35225</name>
</gene>
<dbReference type="Gene3D" id="1.20.1640.10">
    <property type="entry name" value="Multidrug efflux transporter AcrB transmembrane domain"/>
    <property type="match status" value="2"/>
</dbReference>
<dbReference type="GO" id="GO:0042910">
    <property type="term" value="F:xenobiotic transmembrane transporter activity"/>
    <property type="evidence" value="ECO:0007669"/>
    <property type="project" value="TreeGrafter"/>
</dbReference>
<name>A0AAU7CEU7_9BACT</name>
<dbReference type="PANTHER" id="PTHR32063:SF8">
    <property type="entry name" value="CATION EFFLUX PROTEIN"/>
    <property type="match status" value="1"/>
</dbReference>
<dbReference type="RefSeq" id="WP_406696253.1">
    <property type="nucleotide sequence ID" value="NZ_CP155447.1"/>
</dbReference>
<feature type="transmembrane region" description="Helical" evidence="1">
    <location>
        <begin position="12"/>
        <end position="33"/>
    </location>
</feature>
<dbReference type="Pfam" id="PF00873">
    <property type="entry name" value="ACR_tran"/>
    <property type="match status" value="1"/>
</dbReference>
<reference evidence="2" key="1">
    <citation type="submission" date="2024-05" db="EMBL/GenBank/DDBJ databases">
        <title>Planctomycetes of the genus Singulisphaera possess chitinolytic capabilities.</title>
        <authorList>
            <person name="Ivanova A."/>
        </authorList>
    </citation>
    <scope>NUCLEOTIDE SEQUENCE</scope>
    <source>
        <strain evidence="2">Ch08T</strain>
    </source>
</reference>
<keyword evidence="1" id="KW-1133">Transmembrane helix</keyword>
<accession>A0AAU7CEU7</accession>
<dbReference type="GO" id="GO:0005886">
    <property type="term" value="C:plasma membrane"/>
    <property type="evidence" value="ECO:0007669"/>
    <property type="project" value="TreeGrafter"/>
</dbReference>
<feature type="transmembrane region" description="Helical" evidence="1">
    <location>
        <begin position="362"/>
        <end position="382"/>
    </location>
</feature>
<dbReference type="Gene3D" id="3.30.2090.10">
    <property type="entry name" value="Multidrug efflux transporter AcrB TolC docking domain, DN and DC subdomains"/>
    <property type="match status" value="1"/>
</dbReference>
<dbReference type="SUPFAM" id="SSF82693">
    <property type="entry name" value="Multidrug efflux transporter AcrB pore domain, PN1, PN2, PC1 and PC2 subdomains"/>
    <property type="match status" value="2"/>
</dbReference>
<proteinExistence type="predicted"/>
<feature type="transmembrane region" description="Helical" evidence="1">
    <location>
        <begin position="550"/>
        <end position="568"/>
    </location>
</feature>
<protein>
    <submittedName>
        <fullName evidence="2">Efflux RND transporter permease subunit</fullName>
    </submittedName>
</protein>
<dbReference type="InterPro" id="IPR027463">
    <property type="entry name" value="AcrB_DN_DC_subdom"/>
</dbReference>
<organism evidence="2">
    <name type="scientific">Singulisphaera sp. Ch08</name>
    <dbReference type="NCBI Taxonomy" id="3120278"/>
    <lineage>
        <taxon>Bacteria</taxon>
        <taxon>Pseudomonadati</taxon>
        <taxon>Planctomycetota</taxon>
        <taxon>Planctomycetia</taxon>
        <taxon>Isosphaerales</taxon>
        <taxon>Isosphaeraceae</taxon>
        <taxon>Singulisphaera</taxon>
    </lineage>
</organism>
<keyword evidence="1" id="KW-0812">Transmembrane</keyword>
<dbReference type="PRINTS" id="PR00702">
    <property type="entry name" value="ACRIFLAVINRP"/>
</dbReference>
<dbReference type="PANTHER" id="PTHR32063">
    <property type="match status" value="1"/>
</dbReference>
<evidence type="ECO:0000313" key="2">
    <source>
        <dbReference type="EMBL" id="XBH03519.1"/>
    </source>
</evidence>
<dbReference type="EMBL" id="CP155447">
    <property type="protein sequence ID" value="XBH03519.1"/>
    <property type="molecule type" value="Genomic_DNA"/>
</dbReference>
<feature type="transmembrane region" description="Helical" evidence="1">
    <location>
        <begin position="430"/>
        <end position="453"/>
    </location>
</feature>